<dbReference type="PANTHER" id="PTHR37296">
    <property type="entry name" value="CONSERVED VIRULENCE FACTOR B"/>
    <property type="match status" value="1"/>
</dbReference>
<dbReference type="InterPro" id="IPR039566">
    <property type="entry name" value="CvfB_S1_st"/>
</dbReference>
<dbReference type="InterPro" id="IPR003029">
    <property type="entry name" value="S1_domain"/>
</dbReference>
<evidence type="ECO:0000313" key="4">
    <source>
        <dbReference type="Proteomes" id="UP000784128"/>
    </source>
</evidence>
<comment type="similarity">
    <text evidence="1">Belongs to the CvfB family.</text>
</comment>
<organism evidence="3 4">
    <name type="scientific">Pelotalea chapellei</name>
    <dbReference type="NCBI Taxonomy" id="44671"/>
    <lineage>
        <taxon>Bacteria</taxon>
        <taxon>Pseudomonadati</taxon>
        <taxon>Thermodesulfobacteriota</taxon>
        <taxon>Desulfuromonadia</taxon>
        <taxon>Geobacterales</taxon>
        <taxon>Geobacteraceae</taxon>
        <taxon>Pelotalea</taxon>
    </lineage>
</organism>
<protein>
    <submittedName>
        <fullName evidence="3">GntR family transcriptional regulator</fullName>
    </submittedName>
</protein>
<feature type="domain" description="S1 motif" evidence="2">
    <location>
        <begin position="68"/>
        <end position="129"/>
    </location>
</feature>
<dbReference type="InterPro" id="IPR036388">
    <property type="entry name" value="WH-like_DNA-bd_sf"/>
</dbReference>
<feature type="domain" description="S1 motif" evidence="2">
    <location>
        <begin position="142"/>
        <end position="204"/>
    </location>
</feature>
<dbReference type="SMART" id="SM00316">
    <property type="entry name" value="S1"/>
    <property type="match status" value="2"/>
</dbReference>
<dbReference type="PANTHER" id="PTHR37296:SF1">
    <property type="entry name" value="CONSERVED VIRULENCE FACTOR B"/>
    <property type="match status" value="1"/>
</dbReference>
<dbReference type="InterPro" id="IPR012340">
    <property type="entry name" value="NA-bd_OB-fold"/>
</dbReference>
<dbReference type="Gene3D" id="2.40.50.140">
    <property type="entry name" value="Nucleic acid-binding proteins"/>
    <property type="match status" value="2"/>
</dbReference>
<dbReference type="Pfam" id="PF17783">
    <property type="entry name" value="WHD_CvfB"/>
    <property type="match status" value="1"/>
</dbReference>
<evidence type="ECO:0000259" key="2">
    <source>
        <dbReference type="SMART" id="SM00316"/>
    </source>
</evidence>
<reference evidence="3 4" key="1">
    <citation type="submission" date="2021-05" db="EMBL/GenBank/DDBJ databases">
        <title>The draft genome of Geobacter chapellei DSM 13688.</title>
        <authorList>
            <person name="Xu Z."/>
            <person name="Masuda Y."/>
            <person name="Itoh H."/>
            <person name="Senoo K."/>
        </authorList>
    </citation>
    <scope>NUCLEOTIDE SEQUENCE [LARGE SCALE GENOMIC DNA]</scope>
    <source>
        <strain evidence="3 4">DSM 13688</strain>
    </source>
</reference>
<proteinExistence type="inferred from homology"/>
<comment type="caution">
    <text evidence="3">The sequence shown here is derived from an EMBL/GenBank/DDBJ whole genome shotgun (WGS) entry which is preliminary data.</text>
</comment>
<gene>
    <name evidence="3" type="ORF">KJB30_04810</name>
</gene>
<dbReference type="Proteomes" id="UP000784128">
    <property type="component" value="Unassembled WGS sequence"/>
</dbReference>
<dbReference type="InterPro" id="IPR040764">
    <property type="entry name" value="CvfB_WH"/>
</dbReference>
<dbReference type="RefSeq" id="WP_214296795.1">
    <property type="nucleotide sequence ID" value="NZ_JAHDYS010000003.1"/>
</dbReference>
<keyword evidence="4" id="KW-1185">Reference proteome</keyword>
<dbReference type="Gene3D" id="1.10.10.10">
    <property type="entry name" value="Winged helix-like DNA-binding domain superfamily/Winged helix DNA-binding domain"/>
    <property type="match status" value="1"/>
</dbReference>
<sequence length="278" mass="30352">MLLIGNFNTLQIIRITAAGAVLSSEAGNILLPGRLVPKGAEPGETLSVFVYVDSEGRLTATTRKPFAVVGDFALLKVKDNVSVGTFLDWGLEKDLLLPFGEQTDQLRRGQDVLVYVYLHSSERVAASARLDKFLKPADDTLAEGNEVELLVYAFSDLGAKVIINNTFSGLLFRNELYGNPAIGERMRGYVKKIREDGKVDVTLRMGGTREAANDQDVILDALKARNGLLPLSDKSTPEAIAELLRMSKKSFKRGIGGLYKEGLVDITPEGVKLRSPKK</sequence>
<dbReference type="EMBL" id="JAHDYS010000003">
    <property type="protein sequence ID" value="MBT1071091.1"/>
    <property type="molecule type" value="Genomic_DNA"/>
</dbReference>
<dbReference type="InterPro" id="IPR014464">
    <property type="entry name" value="CvfB_fam"/>
</dbReference>
<dbReference type="PIRSF" id="PIRSF012524">
    <property type="entry name" value="YitL_S1"/>
    <property type="match status" value="1"/>
</dbReference>
<accession>A0ABS5U610</accession>
<dbReference type="Pfam" id="PF13509">
    <property type="entry name" value="S1_2"/>
    <property type="match status" value="2"/>
</dbReference>
<name>A0ABS5U610_9BACT</name>
<evidence type="ECO:0000313" key="3">
    <source>
        <dbReference type="EMBL" id="MBT1071091.1"/>
    </source>
</evidence>
<evidence type="ECO:0000256" key="1">
    <source>
        <dbReference type="PIRNR" id="PIRNR012524"/>
    </source>
</evidence>